<proteinExistence type="predicted"/>
<dbReference type="Pfam" id="PF01172">
    <property type="entry name" value="SBDS_N"/>
    <property type="match status" value="1"/>
</dbReference>
<evidence type="ECO:0000313" key="4">
    <source>
        <dbReference type="Proteomes" id="UP001595075"/>
    </source>
</evidence>
<feature type="compositionally biased region" description="Polar residues" evidence="1">
    <location>
        <begin position="148"/>
        <end position="160"/>
    </location>
</feature>
<sequence length="197" mass="21584">MYYTTRDGTSLSNACLTFSKLQNHIPPLLLCFLLFIQTPLIQTKHHASTTTTFEISTLISSRYNKHNTSIQSNPTQLNLNQQSWFAEKHPSPSATTRAALKISSSSSTTLRPPRAGRPTRASLSPRLSALSRSSLQSTQGKQGVLDAASNQTLETEFGTSNEEEVIKQILEKGEMQHTEGSARQGPKNDSMGARAAH</sequence>
<dbReference type="Gene3D" id="3.30.1250.10">
    <property type="entry name" value="Ribosome maturation protein SBDS, N-terminal domain"/>
    <property type="match status" value="1"/>
</dbReference>
<reference evidence="3 4" key="1">
    <citation type="journal article" date="2024" name="Commun. Biol.">
        <title>Comparative genomic analysis of thermophilic fungi reveals convergent evolutionary adaptations and gene losses.</title>
        <authorList>
            <person name="Steindorff A.S."/>
            <person name="Aguilar-Pontes M.V."/>
            <person name="Robinson A.J."/>
            <person name="Andreopoulos B."/>
            <person name="LaButti K."/>
            <person name="Kuo A."/>
            <person name="Mondo S."/>
            <person name="Riley R."/>
            <person name="Otillar R."/>
            <person name="Haridas S."/>
            <person name="Lipzen A."/>
            <person name="Grimwood J."/>
            <person name="Schmutz J."/>
            <person name="Clum A."/>
            <person name="Reid I.D."/>
            <person name="Moisan M.C."/>
            <person name="Butler G."/>
            <person name="Nguyen T.T.M."/>
            <person name="Dewar K."/>
            <person name="Conant G."/>
            <person name="Drula E."/>
            <person name="Henrissat B."/>
            <person name="Hansel C."/>
            <person name="Singer S."/>
            <person name="Hutchinson M.I."/>
            <person name="de Vries R.P."/>
            <person name="Natvig D.O."/>
            <person name="Powell A.J."/>
            <person name="Tsang A."/>
            <person name="Grigoriev I.V."/>
        </authorList>
    </citation>
    <scope>NUCLEOTIDE SEQUENCE [LARGE SCALE GENOMIC DNA]</scope>
    <source>
        <strain evidence="3 4">CBS 494.80</strain>
    </source>
</reference>
<feature type="domain" description="Ribosome maturation protein SDO1/SBDS N-terminal" evidence="2">
    <location>
        <begin position="141"/>
        <end position="181"/>
    </location>
</feature>
<evidence type="ECO:0000256" key="1">
    <source>
        <dbReference type="SAM" id="MobiDB-lite"/>
    </source>
</evidence>
<dbReference type="InterPro" id="IPR019783">
    <property type="entry name" value="SDO1/SBDS_N"/>
</dbReference>
<protein>
    <recommendedName>
        <fullName evidence="2">Ribosome maturation protein SDO1/SBDS N-terminal domain-containing protein</fullName>
    </recommendedName>
</protein>
<feature type="region of interest" description="Disordered" evidence="1">
    <location>
        <begin position="86"/>
        <end position="197"/>
    </location>
</feature>
<keyword evidence="4" id="KW-1185">Reference proteome</keyword>
<name>A0ABR4CRU8_9HELO</name>
<comment type="caution">
    <text evidence="3">The sequence shown here is derived from an EMBL/GenBank/DDBJ whole genome shotgun (WGS) entry which is preliminary data.</text>
</comment>
<accession>A0ABR4CRU8</accession>
<evidence type="ECO:0000259" key="2">
    <source>
        <dbReference type="Pfam" id="PF01172"/>
    </source>
</evidence>
<feature type="compositionally biased region" description="Basic and acidic residues" evidence="1">
    <location>
        <begin position="164"/>
        <end position="177"/>
    </location>
</feature>
<dbReference type="EMBL" id="JAZHXI010000004">
    <property type="protein sequence ID" value="KAL2072599.1"/>
    <property type="molecule type" value="Genomic_DNA"/>
</dbReference>
<organism evidence="3 4">
    <name type="scientific">Oculimacula yallundae</name>
    <dbReference type="NCBI Taxonomy" id="86028"/>
    <lineage>
        <taxon>Eukaryota</taxon>
        <taxon>Fungi</taxon>
        <taxon>Dikarya</taxon>
        <taxon>Ascomycota</taxon>
        <taxon>Pezizomycotina</taxon>
        <taxon>Leotiomycetes</taxon>
        <taxon>Helotiales</taxon>
        <taxon>Ploettnerulaceae</taxon>
        <taxon>Oculimacula</taxon>
    </lineage>
</organism>
<dbReference type="SUPFAM" id="SSF89895">
    <property type="entry name" value="FYSH domain"/>
    <property type="match status" value="1"/>
</dbReference>
<dbReference type="Proteomes" id="UP001595075">
    <property type="component" value="Unassembled WGS sequence"/>
</dbReference>
<dbReference type="InterPro" id="IPR036786">
    <property type="entry name" value="Ribosome_mat_SBDS_N_sf"/>
</dbReference>
<evidence type="ECO:0000313" key="3">
    <source>
        <dbReference type="EMBL" id="KAL2072599.1"/>
    </source>
</evidence>
<feature type="compositionally biased region" description="Low complexity" evidence="1">
    <location>
        <begin position="120"/>
        <end position="137"/>
    </location>
</feature>
<gene>
    <name evidence="3" type="ORF">VTL71DRAFT_11942</name>
</gene>